<dbReference type="InterPro" id="IPR012981">
    <property type="entry name" value="PIH1_N"/>
</dbReference>
<dbReference type="AlphaFoldDB" id="A0A5E4QVB2"/>
<dbReference type="PANTHER" id="PTHR22997">
    <property type="entry name" value="PIH1 DOMAIN-CONTAINING PROTEIN 1"/>
    <property type="match status" value="1"/>
</dbReference>
<dbReference type="GO" id="GO:0097255">
    <property type="term" value="C:R2TP complex"/>
    <property type="evidence" value="ECO:0007669"/>
    <property type="project" value="TreeGrafter"/>
</dbReference>
<reference evidence="4 5" key="1">
    <citation type="submission" date="2017-07" db="EMBL/GenBank/DDBJ databases">
        <authorList>
            <person name="Talla V."/>
            <person name="Backstrom N."/>
        </authorList>
    </citation>
    <scope>NUCLEOTIDE SEQUENCE [LARGE SCALE GENOMIC DNA]</scope>
</reference>
<dbReference type="PANTHER" id="PTHR22997:SF0">
    <property type="entry name" value="PIH1 DOMAIN-CONTAINING PROTEIN 1"/>
    <property type="match status" value="1"/>
</dbReference>
<evidence type="ECO:0000313" key="5">
    <source>
        <dbReference type="Proteomes" id="UP000324832"/>
    </source>
</evidence>
<dbReference type="GO" id="GO:1990904">
    <property type="term" value="C:ribonucleoprotein complex"/>
    <property type="evidence" value="ECO:0007669"/>
    <property type="project" value="TreeGrafter"/>
</dbReference>
<sequence length="317" mass="36301">MKKKSITLEVDPTILEKNMRILEDSPMEEELNKLFAPTDAIPCKIVKPTPGFCVKTFTKPDNKKMFLNVCVTDAIPSPRDITNEELMQILSSEDPSSYRVPMSIGEGRMEPDNSGVPATVYDVAVNPVFFSKIEKDDLFKTFFLTVVFEGLQDKYQFEIDMQKFTVLKNKKSLGTLQSHRIQIRDVKKCEESTKPLIEEINKTLPKENLNKEIDYRLRREPPTGEIEYLLAEFKIPDSVDVQDLNLEVGEDRVVLESKGIYNPIDFFLPCSVDQDVIDAKLDRNFNVSCANKMLKEIVEKKNIALIIDSNKIKQSCY</sequence>
<evidence type="ECO:0000313" key="4">
    <source>
        <dbReference type="EMBL" id="VVD01925.1"/>
    </source>
</evidence>
<evidence type="ECO:0000256" key="1">
    <source>
        <dbReference type="ARBA" id="ARBA00008511"/>
    </source>
</evidence>
<organism evidence="4 5">
    <name type="scientific">Leptidea sinapis</name>
    <dbReference type="NCBI Taxonomy" id="189913"/>
    <lineage>
        <taxon>Eukaryota</taxon>
        <taxon>Metazoa</taxon>
        <taxon>Ecdysozoa</taxon>
        <taxon>Arthropoda</taxon>
        <taxon>Hexapoda</taxon>
        <taxon>Insecta</taxon>
        <taxon>Pterygota</taxon>
        <taxon>Neoptera</taxon>
        <taxon>Endopterygota</taxon>
        <taxon>Lepidoptera</taxon>
        <taxon>Glossata</taxon>
        <taxon>Ditrysia</taxon>
        <taxon>Papilionoidea</taxon>
        <taxon>Pieridae</taxon>
        <taxon>Dismorphiinae</taxon>
        <taxon>Leptidea</taxon>
    </lineage>
</organism>
<keyword evidence="5" id="KW-1185">Reference proteome</keyword>
<protein>
    <recommendedName>
        <fullName evidence="3">PIH1 N-terminal domain-containing protein</fullName>
    </recommendedName>
</protein>
<dbReference type="Pfam" id="PF08190">
    <property type="entry name" value="PIH1"/>
    <property type="match status" value="1"/>
</dbReference>
<dbReference type="GO" id="GO:0005737">
    <property type="term" value="C:cytoplasm"/>
    <property type="evidence" value="ECO:0007669"/>
    <property type="project" value="TreeGrafter"/>
</dbReference>
<comment type="function">
    <text evidence="2">Involved in the assembly of C/D box small nucleolar ribonucleoprotein (snoRNP) particles. Recruits the SWI/SNF complex to the core promoter of rRNA genes and enhances pre-rRNA transcription. Mediates interaction of TELO2 with the R2TP complex which is necessary for the stability of MTOR and SMG1. Positively regulates the assembly and activity of the mTORC1 complex.</text>
</comment>
<dbReference type="GO" id="GO:0006364">
    <property type="term" value="P:rRNA processing"/>
    <property type="evidence" value="ECO:0007669"/>
    <property type="project" value="TreeGrafter"/>
</dbReference>
<feature type="non-terminal residue" evidence="4">
    <location>
        <position position="317"/>
    </location>
</feature>
<dbReference type="Proteomes" id="UP000324832">
    <property type="component" value="Unassembled WGS sequence"/>
</dbReference>
<proteinExistence type="inferred from homology"/>
<gene>
    <name evidence="4" type="ORF">LSINAPIS_LOCUS12241</name>
</gene>
<evidence type="ECO:0000259" key="3">
    <source>
        <dbReference type="Pfam" id="PF08190"/>
    </source>
</evidence>
<accession>A0A5E4QVB2</accession>
<evidence type="ECO:0000256" key="2">
    <source>
        <dbReference type="ARBA" id="ARBA00046233"/>
    </source>
</evidence>
<comment type="similarity">
    <text evidence="1">Belongs to the PIH1 family.</text>
</comment>
<feature type="domain" description="PIH1 N-terminal" evidence="3">
    <location>
        <begin position="26"/>
        <end position="188"/>
    </location>
</feature>
<dbReference type="GO" id="GO:0000492">
    <property type="term" value="P:box C/D snoRNP assembly"/>
    <property type="evidence" value="ECO:0007669"/>
    <property type="project" value="TreeGrafter"/>
</dbReference>
<dbReference type="InterPro" id="IPR050734">
    <property type="entry name" value="PIH1/Kintoun_subfamily"/>
</dbReference>
<dbReference type="EMBL" id="FZQP02005622">
    <property type="protein sequence ID" value="VVD01925.1"/>
    <property type="molecule type" value="Genomic_DNA"/>
</dbReference>
<name>A0A5E4QVB2_9NEOP</name>